<accession>A0A382P5L0</accession>
<gene>
    <name evidence="1" type="ORF">METZ01_LOCUS320981</name>
</gene>
<dbReference type="AlphaFoldDB" id="A0A382P5L0"/>
<dbReference type="EMBL" id="UINC01104739">
    <property type="protein sequence ID" value="SVC68127.1"/>
    <property type="molecule type" value="Genomic_DNA"/>
</dbReference>
<evidence type="ECO:0000313" key="1">
    <source>
        <dbReference type="EMBL" id="SVC68127.1"/>
    </source>
</evidence>
<organism evidence="1">
    <name type="scientific">marine metagenome</name>
    <dbReference type="NCBI Taxonomy" id="408172"/>
    <lineage>
        <taxon>unclassified sequences</taxon>
        <taxon>metagenomes</taxon>
        <taxon>ecological metagenomes</taxon>
    </lineage>
</organism>
<name>A0A382P5L0_9ZZZZ</name>
<proteinExistence type="predicted"/>
<feature type="non-terminal residue" evidence="1">
    <location>
        <position position="37"/>
    </location>
</feature>
<protein>
    <submittedName>
        <fullName evidence="1">Uncharacterized protein</fullName>
    </submittedName>
</protein>
<sequence>MADLDVIKETKEYYLDIPQKSEAFYLKGSNALGWGMQ</sequence>
<reference evidence="1" key="1">
    <citation type="submission" date="2018-05" db="EMBL/GenBank/DDBJ databases">
        <authorList>
            <person name="Lanie J.A."/>
            <person name="Ng W.-L."/>
            <person name="Kazmierczak K.M."/>
            <person name="Andrzejewski T.M."/>
            <person name="Davidsen T.M."/>
            <person name="Wayne K.J."/>
            <person name="Tettelin H."/>
            <person name="Glass J.I."/>
            <person name="Rusch D."/>
            <person name="Podicherti R."/>
            <person name="Tsui H.-C.T."/>
            <person name="Winkler M.E."/>
        </authorList>
    </citation>
    <scope>NUCLEOTIDE SEQUENCE</scope>
</reference>